<keyword evidence="2" id="KW-0812">Transmembrane</keyword>
<comment type="caution">
    <text evidence="3">The sequence shown here is derived from an EMBL/GenBank/DDBJ whole genome shotgun (WGS) entry which is preliminary data.</text>
</comment>
<accession>A0AAD7J2A0</accession>
<feature type="transmembrane region" description="Helical" evidence="2">
    <location>
        <begin position="498"/>
        <end position="520"/>
    </location>
</feature>
<evidence type="ECO:0000313" key="3">
    <source>
        <dbReference type="EMBL" id="KAJ7754474.1"/>
    </source>
</evidence>
<evidence type="ECO:0000256" key="2">
    <source>
        <dbReference type="SAM" id="Phobius"/>
    </source>
</evidence>
<evidence type="ECO:0000313" key="4">
    <source>
        <dbReference type="Proteomes" id="UP001215598"/>
    </source>
</evidence>
<protein>
    <submittedName>
        <fullName evidence="3">Uncharacterized protein</fullName>
    </submittedName>
</protein>
<feature type="region of interest" description="Disordered" evidence="1">
    <location>
        <begin position="62"/>
        <end position="82"/>
    </location>
</feature>
<evidence type="ECO:0000256" key="1">
    <source>
        <dbReference type="SAM" id="MobiDB-lite"/>
    </source>
</evidence>
<feature type="transmembrane region" description="Helical" evidence="2">
    <location>
        <begin position="526"/>
        <end position="547"/>
    </location>
</feature>
<name>A0AAD7J2A0_9AGAR</name>
<organism evidence="3 4">
    <name type="scientific">Mycena metata</name>
    <dbReference type="NCBI Taxonomy" id="1033252"/>
    <lineage>
        <taxon>Eukaryota</taxon>
        <taxon>Fungi</taxon>
        <taxon>Dikarya</taxon>
        <taxon>Basidiomycota</taxon>
        <taxon>Agaricomycotina</taxon>
        <taxon>Agaricomycetes</taxon>
        <taxon>Agaricomycetidae</taxon>
        <taxon>Agaricales</taxon>
        <taxon>Marasmiineae</taxon>
        <taxon>Mycenaceae</taxon>
        <taxon>Mycena</taxon>
    </lineage>
</organism>
<dbReference type="Proteomes" id="UP001215598">
    <property type="component" value="Unassembled WGS sequence"/>
</dbReference>
<sequence>MTEDGYSIRSLSVQHLPATSHHPPAVISVSSDLGPGGPGGHFPSTNPDVVDIHVSVPVTELHSEDVVEPSSDPPPPLSEEHPRIFPGTPESICRYQRNAIVPNEPTKFTLRPGSHFISVPAPLGWTRCSHPEGASYFFHAERRVFTDASLFDGATLQFINLQIDIIFNFLRAYNIALKAGVDLVLEEYKYSDGSPGCQYYFVDHQDRSVFWFDEVDATAFRIAQEVNGLTAAAHIRHILQVQYWNHCELFPESLKLTHEILDELRDIVLYARGDLITSPTSTVEMTIGDLREITDLIDGFTRNMDRNVSRPFTGSSSVVGRFMSLFVSWTIYNHHGEVTARLDSNHSVYGTVRNQTLLIKLMGPLLFYAPTHHLENLHETYTDGIIRTRGWSEFIEKLTSEWRQFTLDAAVILNANVGFLSIQSVDQNGYLVFNRSPGQLASYLSILSSIGSIMLGLLLVKQYRNREKMTPADASRFMFSYHSDVGLEKLAILYSLPYAMLMWSTTLFCIAFSLMCFQLSSLLTRILVGTVSLFIGGLILWCIVTGWQGTSWGWLLNTEHWGCLKRPFHKGKKVDVETDSAGGVSISSTLVSRRRWSSMLTRKLSRHSDQSAV</sequence>
<keyword evidence="4" id="KW-1185">Reference proteome</keyword>
<feature type="transmembrane region" description="Helical" evidence="2">
    <location>
        <begin position="440"/>
        <end position="460"/>
    </location>
</feature>
<keyword evidence="2" id="KW-1133">Transmembrane helix</keyword>
<dbReference type="AlphaFoldDB" id="A0AAD7J2A0"/>
<gene>
    <name evidence="3" type="ORF">B0H16DRAFT_745519</name>
</gene>
<feature type="region of interest" description="Disordered" evidence="1">
    <location>
        <begin position="17"/>
        <end position="48"/>
    </location>
</feature>
<dbReference type="EMBL" id="JARKIB010000052">
    <property type="protein sequence ID" value="KAJ7754474.1"/>
    <property type="molecule type" value="Genomic_DNA"/>
</dbReference>
<reference evidence="3" key="1">
    <citation type="submission" date="2023-03" db="EMBL/GenBank/DDBJ databases">
        <title>Massive genome expansion in bonnet fungi (Mycena s.s.) driven by repeated elements and novel gene families across ecological guilds.</title>
        <authorList>
            <consortium name="Lawrence Berkeley National Laboratory"/>
            <person name="Harder C.B."/>
            <person name="Miyauchi S."/>
            <person name="Viragh M."/>
            <person name="Kuo A."/>
            <person name="Thoen E."/>
            <person name="Andreopoulos B."/>
            <person name="Lu D."/>
            <person name="Skrede I."/>
            <person name="Drula E."/>
            <person name="Henrissat B."/>
            <person name="Morin E."/>
            <person name="Kohler A."/>
            <person name="Barry K."/>
            <person name="LaButti K."/>
            <person name="Morin E."/>
            <person name="Salamov A."/>
            <person name="Lipzen A."/>
            <person name="Mereny Z."/>
            <person name="Hegedus B."/>
            <person name="Baldrian P."/>
            <person name="Stursova M."/>
            <person name="Weitz H."/>
            <person name="Taylor A."/>
            <person name="Grigoriev I.V."/>
            <person name="Nagy L.G."/>
            <person name="Martin F."/>
            <person name="Kauserud H."/>
        </authorList>
    </citation>
    <scope>NUCLEOTIDE SEQUENCE</scope>
    <source>
        <strain evidence="3">CBHHK182m</strain>
    </source>
</reference>
<keyword evidence="2" id="KW-0472">Membrane</keyword>
<proteinExistence type="predicted"/>